<name>A0A426Y775_ENSVE</name>
<dbReference type="Proteomes" id="UP000287651">
    <property type="component" value="Unassembled WGS sequence"/>
</dbReference>
<evidence type="ECO:0000313" key="2">
    <source>
        <dbReference type="Proteomes" id="UP000287651"/>
    </source>
</evidence>
<gene>
    <name evidence="1" type="ORF">B296_00040962</name>
</gene>
<sequence length="153" mass="16445">MCVSGCYCSDVCLEMLLFGGSCGVLHEVLVGVGGPMWPLRRSSQCPDRDGLKCSLRKRVRAPFPALSGGFIHTSWRADRTLGLTSTVRSGIVGRCSRSLSVQSAWCRDVAHHFSLIGSLCSVHYYGGQVNTLPPRLGPALVGSSWDLSTVVDC</sequence>
<dbReference type="EMBL" id="AMZH03014477">
    <property type="protein sequence ID" value="RRT47578.1"/>
    <property type="molecule type" value="Genomic_DNA"/>
</dbReference>
<organism evidence="1 2">
    <name type="scientific">Ensete ventricosum</name>
    <name type="common">Abyssinian banana</name>
    <name type="synonym">Musa ensete</name>
    <dbReference type="NCBI Taxonomy" id="4639"/>
    <lineage>
        <taxon>Eukaryota</taxon>
        <taxon>Viridiplantae</taxon>
        <taxon>Streptophyta</taxon>
        <taxon>Embryophyta</taxon>
        <taxon>Tracheophyta</taxon>
        <taxon>Spermatophyta</taxon>
        <taxon>Magnoliopsida</taxon>
        <taxon>Liliopsida</taxon>
        <taxon>Zingiberales</taxon>
        <taxon>Musaceae</taxon>
        <taxon>Ensete</taxon>
    </lineage>
</organism>
<proteinExistence type="predicted"/>
<reference evidence="1 2" key="1">
    <citation type="journal article" date="2014" name="Agronomy (Basel)">
        <title>A Draft Genome Sequence for Ensete ventricosum, the Drought-Tolerant Tree Against Hunger.</title>
        <authorList>
            <person name="Harrison J."/>
            <person name="Moore K.A."/>
            <person name="Paszkiewicz K."/>
            <person name="Jones T."/>
            <person name="Grant M."/>
            <person name="Ambacheew D."/>
            <person name="Muzemil S."/>
            <person name="Studholme D.J."/>
        </authorList>
    </citation>
    <scope>NUCLEOTIDE SEQUENCE [LARGE SCALE GENOMIC DNA]</scope>
</reference>
<accession>A0A426Y775</accession>
<evidence type="ECO:0000313" key="1">
    <source>
        <dbReference type="EMBL" id="RRT47578.1"/>
    </source>
</evidence>
<comment type="caution">
    <text evidence="1">The sequence shown here is derived from an EMBL/GenBank/DDBJ whole genome shotgun (WGS) entry which is preliminary data.</text>
</comment>
<dbReference type="AlphaFoldDB" id="A0A426Y775"/>
<protein>
    <submittedName>
        <fullName evidence="1">Uncharacterized protein</fullName>
    </submittedName>
</protein>